<evidence type="ECO:0000313" key="2">
    <source>
        <dbReference type="Proteomes" id="UP000776164"/>
    </source>
</evidence>
<name>A0ABS2L6C6_9MICO</name>
<dbReference type="EMBL" id="JAFBBU010000001">
    <property type="protein sequence ID" value="MBM7472569.1"/>
    <property type="molecule type" value="Genomic_DNA"/>
</dbReference>
<reference evidence="1 2" key="1">
    <citation type="submission" date="2021-01" db="EMBL/GenBank/DDBJ databases">
        <title>Sequencing the genomes of 1000 actinobacteria strains.</title>
        <authorList>
            <person name="Klenk H.-P."/>
        </authorList>
    </citation>
    <scope>NUCLEOTIDE SEQUENCE [LARGE SCALE GENOMIC DNA]</scope>
    <source>
        <strain evidence="1 2">DSM 13057</strain>
    </source>
</reference>
<keyword evidence="2" id="KW-1185">Reference proteome</keyword>
<protein>
    <submittedName>
        <fullName evidence="1">Uncharacterized protein</fullName>
    </submittedName>
</protein>
<evidence type="ECO:0000313" key="1">
    <source>
        <dbReference type="EMBL" id="MBM7472569.1"/>
    </source>
</evidence>
<accession>A0ABS2L6C6</accession>
<dbReference type="Proteomes" id="UP000776164">
    <property type="component" value="Unassembled WGS sequence"/>
</dbReference>
<dbReference type="RefSeq" id="WP_205109416.1">
    <property type="nucleotide sequence ID" value="NZ_BAAAHT010000004.1"/>
</dbReference>
<gene>
    <name evidence="1" type="ORF">JOE66_002203</name>
</gene>
<sequence length="54" mass="5787">MTSDANEPTGQGTLLPRLGLIEDQPLEARAAAYVQLHDELRIRLEGGDVAATRG</sequence>
<comment type="caution">
    <text evidence="1">The sequence shown here is derived from an EMBL/GenBank/DDBJ whole genome shotgun (WGS) entry which is preliminary data.</text>
</comment>
<organism evidence="1 2">
    <name type="scientific">Subtercola frigoramans</name>
    <dbReference type="NCBI Taxonomy" id="120298"/>
    <lineage>
        <taxon>Bacteria</taxon>
        <taxon>Bacillati</taxon>
        <taxon>Actinomycetota</taxon>
        <taxon>Actinomycetes</taxon>
        <taxon>Micrococcales</taxon>
        <taxon>Microbacteriaceae</taxon>
        <taxon>Subtercola</taxon>
    </lineage>
</organism>
<proteinExistence type="predicted"/>